<dbReference type="AlphaFoldDB" id="A0AAW1M3E4"/>
<accession>A0AAW1M3E4</accession>
<dbReference type="EMBL" id="JASPKY010000069">
    <property type="protein sequence ID" value="KAK9739952.1"/>
    <property type="molecule type" value="Genomic_DNA"/>
</dbReference>
<dbReference type="PANTHER" id="PTHR47326">
    <property type="entry name" value="TRANSPOSABLE ELEMENT TC3 TRANSPOSASE-LIKE PROTEIN"/>
    <property type="match status" value="1"/>
</dbReference>
<gene>
    <name evidence="1" type="ORF">QE152_g8618</name>
</gene>
<name>A0AAW1M3E4_POPJA</name>
<comment type="caution">
    <text evidence="1">The sequence shown here is derived from an EMBL/GenBank/DDBJ whole genome shotgun (WGS) entry which is preliminary data.</text>
</comment>
<organism evidence="1 2">
    <name type="scientific">Popillia japonica</name>
    <name type="common">Japanese beetle</name>
    <dbReference type="NCBI Taxonomy" id="7064"/>
    <lineage>
        <taxon>Eukaryota</taxon>
        <taxon>Metazoa</taxon>
        <taxon>Ecdysozoa</taxon>
        <taxon>Arthropoda</taxon>
        <taxon>Hexapoda</taxon>
        <taxon>Insecta</taxon>
        <taxon>Pterygota</taxon>
        <taxon>Neoptera</taxon>
        <taxon>Endopterygota</taxon>
        <taxon>Coleoptera</taxon>
        <taxon>Polyphaga</taxon>
        <taxon>Scarabaeiformia</taxon>
        <taxon>Scarabaeidae</taxon>
        <taxon>Rutelinae</taxon>
        <taxon>Popillia</taxon>
    </lineage>
</organism>
<proteinExistence type="predicted"/>
<evidence type="ECO:0000313" key="2">
    <source>
        <dbReference type="Proteomes" id="UP001458880"/>
    </source>
</evidence>
<protein>
    <submittedName>
        <fullName evidence="1">Uncharacterized protein</fullName>
    </submittedName>
</protein>
<reference evidence="1 2" key="1">
    <citation type="journal article" date="2024" name="BMC Genomics">
        <title>De novo assembly and annotation of Popillia japonica's genome with initial clues to its potential as an invasive pest.</title>
        <authorList>
            <person name="Cucini C."/>
            <person name="Boschi S."/>
            <person name="Funari R."/>
            <person name="Cardaioli E."/>
            <person name="Iannotti N."/>
            <person name="Marturano G."/>
            <person name="Paoli F."/>
            <person name="Bruttini M."/>
            <person name="Carapelli A."/>
            <person name="Frati F."/>
            <person name="Nardi F."/>
        </authorList>
    </citation>
    <scope>NUCLEOTIDE SEQUENCE [LARGE SCALE GENOMIC DNA]</scope>
    <source>
        <strain evidence="1">DMR45628</strain>
    </source>
</reference>
<dbReference type="Proteomes" id="UP001458880">
    <property type="component" value="Unassembled WGS sequence"/>
</dbReference>
<dbReference type="GO" id="GO:0003676">
    <property type="term" value="F:nucleic acid binding"/>
    <property type="evidence" value="ECO:0007669"/>
    <property type="project" value="InterPro"/>
</dbReference>
<dbReference type="PANTHER" id="PTHR47326:SF1">
    <property type="entry name" value="HTH PSQ-TYPE DOMAIN-CONTAINING PROTEIN"/>
    <property type="match status" value="1"/>
</dbReference>
<dbReference type="InterPro" id="IPR036397">
    <property type="entry name" value="RNaseH_sf"/>
</dbReference>
<dbReference type="Gene3D" id="3.30.420.10">
    <property type="entry name" value="Ribonuclease H-like superfamily/Ribonuclease H"/>
    <property type="match status" value="1"/>
</dbReference>
<sequence>MPYSDMVCNSLTPALQYFPGHGDTTWYQQDSATADMAQLSITTVSELFPACPLSQYGDFAWSPGPLDLTLMEFFFWGYLKSGLYGNPLVNIEKLKQRICDEITKIPTAICQSTFQ</sequence>
<evidence type="ECO:0000313" key="1">
    <source>
        <dbReference type="EMBL" id="KAK9739952.1"/>
    </source>
</evidence>
<keyword evidence="2" id="KW-1185">Reference proteome</keyword>